<protein>
    <recommendedName>
        <fullName evidence="3">N-acetyltransferase domain-containing protein</fullName>
    </recommendedName>
</protein>
<comment type="caution">
    <text evidence="1">The sequence shown here is derived from an EMBL/GenBank/DDBJ whole genome shotgun (WGS) entry which is preliminary data.</text>
</comment>
<sequence length="60" mass="7593">MRLHKVWLIVREDNERAKFIYQRAGFSVEGTLLDEYFVNDRYYNMLRMAMLDRQFKQWYH</sequence>
<evidence type="ECO:0000313" key="2">
    <source>
        <dbReference type="Proteomes" id="UP000178656"/>
    </source>
</evidence>
<dbReference type="Proteomes" id="UP000178656">
    <property type="component" value="Unassembled WGS sequence"/>
</dbReference>
<dbReference type="AlphaFoldDB" id="A0A1F5TG31"/>
<dbReference type="EMBL" id="MFGM01000013">
    <property type="protein sequence ID" value="OGF37885.1"/>
    <property type="molecule type" value="Genomic_DNA"/>
</dbReference>
<proteinExistence type="predicted"/>
<name>A0A1F5TG31_9BACT</name>
<dbReference type="InterPro" id="IPR016181">
    <property type="entry name" value="Acyl_CoA_acyltransferase"/>
</dbReference>
<accession>A0A1F5TG31</accession>
<dbReference type="SUPFAM" id="SSF55729">
    <property type="entry name" value="Acyl-CoA N-acyltransferases (Nat)"/>
    <property type="match status" value="1"/>
</dbReference>
<dbReference type="Gene3D" id="3.40.630.30">
    <property type="match status" value="1"/>
</dbReference>
<evidence type="ECO:0008006" key="3">
    <source>
        <dbReference type="Google" id="ProtNLM"/>
    </source>
</evidence>
<evidence type="ECO:0000313" key="1">
    <source>
        <dbReference type="EMBL" id="OGF37885.1"/>
    </source>
</evidence>
<gene>
    <name evidence="1" type="ORF">A2482_02345</name>
</gene>
<reference evidence="1 2" key="1">
    <citation type="journal article" date="2016" name="Nat. Commun.">
        <title>Thousands of microbial genomes shed light on interconnected biogeochemical processes in an aquifer system.</title>
        <authorList>
            <person name="Anantharaman K."/>
            <person name="Brown C.T."/>
            <person name="Hug L.A."/>
            <person name="Sharon I."/>
            <person name="Castelle C.J."/>
            <person name="Probst A.J."/>
            <person name="Thomas B.C."/>
            <person name="Singh A."/>
            <person name="Wilkins M.J."/>
            <person name="Karaoz U."/>
            <person name="Brodie E.L."/>
            <person name="Williams K.H."/>
            <person name="Hubbard S.S."/>
            <person name="Banfield J.F."/>
        </authorList>
    </citation>
    <scope>NUCLEOTIDE SEQUENCE [LARGE SCALE GENOMIC DNA]</scope>
</reference>
<organism evidence="1 2">
    <name type="scientific">Candidatus Falkowbacteria bacterium RIFOXYC2_FULL_48_21</name>
    <dbReference type="NCBI Taxonomy" id="1798005"/>
    <lineage>
        <taxon>Bacteria</taxon>
        <taxon>Candidatus Falkowiibacteriota</taxon>
    </lineage>
</organism>